<dbReference type="Proteomes" id="UP000007148">
    <property type="component" value="Unassembled WGS sequence"/>
</dbReference>
<evidence type="ECO:0000313" key="2">
    <source>
        <dbReference type="EMBL" id="CCA67589.1"/>
    </source>
</evidence>
<evidence type="ECO:0000256" key="1">
    <source>
        <dbReference type="SAM" id="MobiDB-lite"/>
    </source>
</evidence>
<protein>
    <submittedName>
        <fullName evidence="2">Uncharacterized protein</fullName>
    </submittedName>
</protein>
<accession>G4T8D2</accession>
<reference evidence="2 3" key="1">
    <citation type="journal article" date="2011" name="PLoS Pathog.">
        <title>Endophytic Life Strategies Decoded by Genome and Transcriptome Analyses of the Mutualistic Root Symbiont Piriformospora indica.</title>
        <authorList>
            <person name="Zuccaro A."/>
            <person name="Lahrmann U."/>
            <person name="Guldener U."/>
            <person name="Langen G."/>
            <person name="Pfiffi S."/>
            <person name="Biedenkopf D."/>
            <person name="Wong P."/>
            <person name="Samans B."/>
            <person name="Grimm C."/>
            <person name="Basiewicz M."/>
            <person name="Murat C."/>
            <person name="Martin F."/>
            <person name="Kogel K.H."/>
        </authorList>
    </citation>
    <scope>NUCLEOTIDE SEQUENCE [LARGE SCALE GENOMIC DNA]</scope>
    <source>
        <strain evidence="2 3">DSM 11827</strain>
    </source>
</reference>
<name>G4T8D2_SERID</name>
<dbReference type="EMBL" id="CAFZ01000016">
    <property type="protein sequence ID" value="CCA67589.1"/>
    <property type="molecule type" value="Genomic_DNA"/>
</dbReference>
<dbReference type="HOGENOM" id="CLU_790139_0_0_1"/>
<dbReference type="InParanoid" id="G4T8D2"/>
<dbReference type="AlphaFoldDB" id="G4T8D2"/>
<evidence type="ECO:0000313" key="3">
    <source>
        <dbReference type="Proteomes" id="UP000007148"/>
    </source>
</evidence>
<dbReference type="OrthoDB" id="3152520at2759"/>
<feature type="compositionally biased region" description="Acidic residues" evidence="1">
    <location>
        <begin position="281"/>
        <end position="301"/>
    </location>
</feature>
<proteinExistence type="predicted"/>
<keyword evidence="3" id="KW-1185">Reference proteome</keyword>
<comment type="caution">
    <text evidence="2">The sequence shown here is derived from an EMBL/GenBank/DDBJ whole genome shotgun (WGS) entry which is preliminary data.</text>
</comment>
<feature type="compositionally biased region" description="Low complexity" evidence="1">
    <location>
        <begin position="252"/>
        <end position="271"/>
    </location>
</feature>
<gene>
    <name evidence="2" type="ORF">PIIN_01417</name>
</gene>
<organism evidence="2 3">
    <name type="scientific">Serendipita indica (strain DSM 11827)</name>
    <name type="common">Root endophyte fungus</name>
    <name type="synonym">Piriformospora indica</name>
    <dbReference type="NCBI Taxonomy" id="1109443"/>
    <lineage>
        <taxon>Eukaryota</taxon>
        <taxon>Fungi</taxon>
        <taxon>Dikarya</taxon>
        <taxon>Basidiomycota</taxon>
        <taxon>Agaricomycotina</taxon>
        <taxon>Agaricomycetes</taxon>
        <taxon>Sebacinales</taxon>
        <taxon>Serendipitaceae</taxon>
        <taxon>Serendipita</taxon>
    </lineage>
</organism>
<feature type="region of interest" description="Disordered" evidence="1">
    <location>
        <begin position="194"/>
        <end position="301"/>
    </location>
</feature>
<sequence>MANEEMVKYTSLLQRDSTIARFKSSYEQCRVRSRTSNVQATDGEMMAVCAYLAGREVAGTAATRETCARLACMTAKTFDRVEDAIRKLLNQGTSRKSLTVTSLAEKYGFPEDDLEAARGVESALKYSITRELQDERVVCGVFSIVCKNLGYSSVAWLKEEAKIHDLDLKEVSLVTKRLEGVQGEQIETVIRRYKEGGRPSRRKQSSQKALHLSSVTRSSPSPVKRKAPEESLPRPSPLKRPKYSMESVPSTAPSSQRAASSVPPSPSEATSFRSSIVNDLVVDDPDPEGGPENEDGEPDWDEEYLVDLEDIGGLTWEDLAQARQKVLTSRSATRPPRLVFADRVFWNSSIV</sequence>